<accession>A0A0C3LEX1</accession>
<dbReference type="HOGENOM" id="CLU_2185888_0_0_1"/>
<gene>
    <name evidence="1" type="ORF">M407DRAFT_142385</name>
</gene>
<dbReference type="Proteomes" id="UP000054248">
    <property type="component" value="Unassembled WGS sequence"/>
</dbReference>
<dbReference type="AlphaFoldDB" id="A0A0C3LEX1"/>
<sequence length="109" mass="12248">MDGSSHAWLAVGWWKPRPEVTKGSKDFASLLMVTSEEMEPFWSSDGPWQIMTCTMSASGEIKPSWKIGSQRITLSLFVLFSYLRFTTDAKAYKATGLGERASFFIEPLT</sequence>
<organism evidence="1 2">
    <name type="scientific">Tulasnella calospora MUT 4182</name>
    <dbReference type="NCBI Taxonomy" id="1051891"/>
    <lineage>
        <taxon>Eukaryota</taxon>
        <taxon>Fungi</taxon>
        <taxon>Dikarya</taxon>
        <taxon>Basidiomycota</taxon>
        <taxon>Agaricomycotina</taxon>
        <taxon>Agaricomycetes</taxon>
        <taxon>Cantharellales</taxon>
        <taxon>Tulasnellaceae</taxon>
        <taxon>Tulasnella</taxon>
    </lineage>
</organism>
<reference evidence="1 2" key="1">
    <citation type="submission" date="2014-04" db="EMBL/GenBank/DDBJ databases">
        <authorList>
            <consortium name="DOE Joint Genome Institute"/>
            <person name="Kuo A."/>
            <person name="Girlanda M."/>
            <person name="Perotto S."/>
            <person name="Kohler A."/>
            <person name="Nagy L.G."/>
            <person name="Floudas D."/>
            <person name="Copeland A."/>
            <person name="Barry K.W."/>
            <person name="Cichocki N."/>
            <person name="Veneault-Fourrey C."/>
            <person name="LaButti K."/>
            <person name="Lindquist E.A."/>
            <person name="Lipzen A."/>
            <person name="Lundell T."/>
            <person name="Morin E."/>
            <person name="Murat C."/>
            <person name="Sun H."/>
            <person name="Tunlid A."/>
            <person name="Henrissat B."/>
            <person name="Grigoriev I.V."/>
            <person name="Hibbett D.S."/>
            <person name="Martin F."/>
            <person name="Nordberg H.P."/>
            <person name="Cantor M.N."/>
            <person name="Hua S.X."/>
        </authorList>
    </citation>
    <scope>NUCLEOTIDE SEQUENCE [LARGE SCALE GENOMIC DNA]</scope>
    <source>
        <strain evidence="1 2">MUT 4182</strain>
    </source>
</reference>
<protein>
    <submittedName>
        <fullName evidence="1">Uncharacterized protein</fullName>
    </submittedName>
</protein>
<evidence type="ECO:0000313" key="2">
    <source>
        <dbReference type="Proteomes" id="UP000054248"/>
    </source>
</evidence>
<name>A0A0C3LEX1_9AGAM</name>
<evidence type="ECO:0000313" key="1">
    <source>
        <dbReference type="EMBL" id="KIO19992.1"/>
    </source>
</evidence>
<reference evidence="2" key="2">
    <citation type="submission" date="2015-01" db="EMBL/GenBank/DDBJ databases">
        <title>Evolutionary Origins and Diversification of the Mycorrhizal Mutualists.</title>
        <authorList>
            <consortium name="DOE Joint Genome Institute"/>
            <consortium name="Mycorrhizal Genomics Consortium"/>
            <person name="Kohler A."/>
            <person name="Kuo A."/>
            <person name="Nagy L.G."/>
            <person name="Floudas D."/>
            <person name="Copeland A."/>
            <person name="Barry K.W."/>
            <person name="Cichocki N."/>
            <person name="Veneault-Fourrey C."/>
            <person name="LaButti K."/>
            <person name="Lindquist E.A."/>
            <person name="Lipzen A."/>
            <person name="Lundell T."/>
            <person name="Morin E."/>
            <person name="Murat C."/>
            <person name="Riley R."/>
            <person name="Ohm R."/>
            <person name="Sun H."/>
            <person name="Tunlid A."/>
            <person name="Henrissat B."/>
            <person name="Grigoriev I.V."/>
            <person name="Hibbett D.S."/>
            <person name="Martin F."/>
        </authorList>
    </citation>
    <scope>NUCLEOTIDE SEQUENCE [LARGE SCALE GENOMIC DNA]</scope>
    <source>
        <strain evidence="2">MUT 4182</strain>
    </source>
</reference>
<proteinExistence type="predicted"/>
<dbReference type="EMBL" id="KN823193">
    <property type="protein sequence ID" value="KIO19992.1"/>
    <property type="molecule type" value="Genomic_DNA"/>
</dbReference>
<keyword evidence="2" id="KW-1185">Reference proteome</keyword>